<keyword evidence="6" id="KW-0732">Signal</keyword>
<dbReference type="InterPro" id="IPR054625">
    <property type="entry name" value="Cterm_S41_CtpB"/>
</dbReference>
<dbReference type="InterPro" id="IPR036034">
    <property type="entry name" value="PDZ_sf"/>
</dbReference>
<dbReference type="CDD" id="cd07560">
    <property type="entry name" value="Peptidase_S41_CPP"/>
    <property type="match status" value="1"/>
</dbReference>
<dbReference type="NCBIfam" id="NF045589">
    <property type="entry name" value="Cterm_S41_CtpB"/>
    <property type="match status" value="1"/>
</dbReference>
<dbReference type="AlphaFoldDB" id="A0A6H1TVK4"/>
<dbReference type="Pfam" id="PF00595">
    <property type="entry name" value="PDZ"/>
    <property type="match status" value="1"/>
</dbReference>
<dbReference type="GO" id="GO:0006508">
    <property type="term" value="P:proteolysis"/>
    <property type="evidence" value="ECO:0007669"/>
    <property type="project" value="UniProtKB-KW"/>
</dbReference>
<dbReference type="SUPFAM" id="SSF50156">
    <property type="entry name" value="PDZ domain-like"/>
    <property type="match status" value="1"/>
</dbReference>
<feature type="domain" description="PDZ" evidence="7">
    <location>
        <begin position="112"/>
        <end position="184"/>
    </location>
</feature>
<evidence type="ECO:0000256" key="4">
    <source>
        <dbReference type="ARBA" id="ARBA00022825"/>
    </source>
</evidence>
<dbReference type="GO" id="GO:0030288">
    <property type="term" value="C:outer membrane-bounded periplasmic space"/>
    <property type="evidence" value="ECO:0007669"/>
    <property type="project" value="TreeGrafter"/>
</dbReference>
<evidence type="ECO:0000313" key="8">
    <source>
        <dbReference type="EMBL" id="QIZ70591.1"/>
    </source>
</evidence>
<name>A0A6H1TVK4_9CYAN</name>
<evidence type="ECO:0000313" key="9">
    <source>
        <dbReference type="Proteomes" id="UP000500857"/>
    </source>
</evidence>
<evidence type="ECO:0000259" key="7">
    <source>
        <dbReference type="PROSITE" id="PS50106"/>
    </source>
</evidence>
<dbReference type="Gene3D" id="3.30.750.44">
    <property type="match status" value="1"/>
</dbReference>
<accession>A0A6H1TVK4</accession>
<evidence type="ECO:0000256" key="1">
    <source>
        <dbReference type="ARBA" id="ARBA00009179"/>
    </source>
</evidence>
<dbReference type="Gene3D" id="3.90.226.10">
    <property type="entry name" value="2-enoyl-CoA Hydratase, Chain A, domain 1"/>
    <property type="match status" value="1"/>
</dbReference>
<dbReference type="InterPro" id="IPR005151">
    <property type="entry name" value="Tail-specific_protease"/>
</dbReference>
<keyword evidence="3 5" id="KW-0378">Hydrolase</keyword>
<evidence type="ECO:0000256" key="3">
    <source>
        <dbReference type="ARBA" id="ARBA00022801"/>
    </source>
</evidence>
<dbReference type="NCBIfam" id="TIGR00225">
    <property type="entry name" value="prc"/>
    <property type="match status" value="1"/>
</dbReference>
<protein>
    <submittedName>
        <fullName evidence="8">PDZ domain-containing protein</fullName>
    </submittedName>
</protein>
<dbReference type="EMBL" id="CP051167">
    <property type="protein sequence ID" value="QIZ70591.1"/>
    <property type="molecule type" value="Genomic_DNA"/>
</dbReference>
<evidence type="ECO:0000256" key="6">
    <source>
        <dbReference type="SAM" id="SignalP"/>
    </source>
</evidence>
<dbReference type="Gene3D" id="2.30.42.10">
    <property type="match status" value="1"/>
</dbReference>
<keyword evidence="4 5" id="KW-0720">Serine protease</keyword>
<dbReference type="GO" id="GO:0004175">
    <property type="term" value="F:endopeptidase activity"/>
    <property type="evidence" value="ECO:0007669"/>
    <property type="project" value="TreeGrafter"/>
</dbReference>
<keyword evidence="9" id="KW-1185">Reference proteome</keyword>
<dbReference type="PROSITE" id="PS50106">
    <property type="entry name" value="PDZ"/>
    <property type="match status" value="1"/>
</dbReference>
<dbReference type="CDD" id="cd06782">
    <property type="entry name" value="cpPDZ_CPP-like"/>
    <property type="match status" value="1"/>
</dbReference>
<dbReference type="GO" id="GO:0007165">
    <property type="term" value="P:signal transduction"/>
    <property type="evidence" value="ECO:0007669"/>
    <property type="project" value="TreeGrafter"/>
</dbReference>
<comment type="similarity">
    <text evidence="1 5">Belongs to the peptidase S41A family.</text>
</comment>
<proteinExistence type="inferred from homology"/>
<dbReference type="Pfam" id="PF03572">
    <property type="entry name" value="Peptidase_S41"/>
    <property type="match status" value="1"/>
</dbReference>
<dbReference type="RefSeq" id="WP_168568746.1">
    <property type="nucleotide sequence ID" value="NZ_CP051167.1"/>
</dbReference>
<dbReference type="InterPro" id="IPR001478">
    <property type="entry name" value="PDZ"/>
</dbReference>
<dbReference type="Proteomes" id="UP000500857">
    <property type="component" value="Chromosome"/>
</dbReference>
<organism evidence="8 9">
    <name type="scientific">Oxynema aestuarii AP17</name>
    <dbReference type="NCBI Taxonomy" id="2064643"/>
    <lineage>
        <taxon>Bacteria</taxon>
        <taxon>Bacillati</taxon>
        <taxon>Cyanobacteriota</taxon>
        <taxon>Cyanophyceae</taxon>
        <taxon>Oscillatoriophycideae</taxon>
        <taxon>Oscillatoriales</taxon>
        <taxon>Oscillatoriaceae</taxon>
        <taxon>Oxynema</taxon>
        <taxon>Oxynema aestuarii</taxon>
    </lineage>
</organism>
<dbReference type="PANTHER" id="PTHR32060:SF30">
    <property type="entry name" value="CARBOXY-TERMINAL PROCESSING PROTEASE CTPA"/>
    <property type="match status" value="1"/>
</dbReference>
<dbReference type="SUPFAM" id="SSF52096">
    <property type="entry name" value="ClpP/crotonase"/>
    <property type="match status" value="1"/>
</dbReference>
<dbReference type="GO" id="GO:0008236">
    <property type="term" value="F:serine-type peptidase activity"/>
    <property type="evidence" value="ECO:0007669"/>
    <property type="project" value="UniProtKB-KW"/>
</dbReference>
<evidence type="ECO:0000256" key="5">
    <source>
        <dbReference type="RuleBase" id="RU004404"/>
    </source>
</evidence>
<gene>
    <name evidence="8" type="ORF">HCG48_08365</name>
</gene>
<dbReference type="PANTHER" id="PTHR32060">
    <property type="entry name" value="TAIL-SPECIFIC PROTEASE"/>
    <property type="match status" value="1"/>
</dbReference>
<keyword evidence="2 5" id="KW-0645">Protease</keyword>
<sequence length="431" mass="46953">MTGKSNRFRFFHLALFAGAVATTTTLSLLTPLGSRAVRAELDNSPKMLVDEVWQIVNRDYVDGSFNQTDWEATRAELLDRNYSSQEEAYRAVREALEQLNDPYTRFLDPAQYAALTSQTAGELTGVGIRLELDEDTGRISVVEPLENSPALEAGIQAGDQILAIDEKSTENMSVEKAAELIRGTVGTEVTLQIWRPSEEPFDLTLKRAKIELAAVNYTLQQEGGTKVGYIRLKEFSSHAAEQMKRAIETLDEQDAQAFVLDLRGNPGGLLYASIEIAQMWMDNGAIVRTVDRGGHSQDFNANHTAISEKPLAVLVDSNSASASEILAGALKDNGRATIIGTQTFGKALVQSVHGLSDGSGLTVTIAHYYTPDGTDISHKGITPDITIELSGTQRQQLVTNPDLIGTPQDPYYNQALSTLQAQLTPKPLAVQ</sequence>
<dbReference type="KEGG" id="oxy:HCG48_08365"/>
<feature type="signal peptide" evidence="6">
    <location>
        <begin position="1"/>
        <end position="21"/>
    </location>
</feature>
<dbReference type="InterPro" id="IPR029045">
    <property type="entry name" value="ClpP/crotonase-like_dom_sf"/>
</dbReference>
<dbReference type="FunFam" id="2.30.42.10:FF:000063">
    <property type="entry name" value="Peptidase, S41 family"/>
    <property type="match status" value="1"/>
</dbReference>
<reference evidence="8 9" key="1">
    <citation type="submission" date="2020-04" db="EMBL/GenBank/DDBJ databases">
        <authorList>
            <person name="Basu S."/>
            <person name="Maruthanayagam V."/>
            <person name="Chakraborty S."/>
            <person name="Pramanik A."/>
            <person name="Mukherjee J."/>
            <person name="Brink B."/>
        </authorList>
    </citation>
    <scope>NUCLEOTIDE SEQUENCE [LARGE SCALE GENOMIC DNA]</scope>
    <source>
        <strain evidence="8 9">AP17</strain>
    </source>
</reference>
<dbReference type="InterPro" id="IPR004447">
    <property type="entry name" value="Peptidase_S41A"/>
</dbReference>
<dbReference type="SMART" id="SM00245">
    <property type="entry name" value="TSPc"/>
    <property type="match status" value="1"/>
</dbReference>
<feature type="chain" id="PRO_5026273869" evidence="6">
    <location>
        <begin position="22"/>
        <end position="431"/>
    </location>
</feature>
<dbReference type="SMART" id="SM00228">
    <property type="entry name" value="PDZ"/>
    <property type="match status" value="1"/>
</dbReference>
<evidence type="ECO:0000256" key="2">
    <source>
        <dbReference type="ARBA" id="ARBA00022670"/>
    </source>
</evidence>